<dbReference type="Proteomes" id="UP001188597">
    <property type="component" value="Unassembled WGS sequence"/>
</dbReference>
<evidence type="ECO:0000313" key="1">
    <source>
        <dbReference type="EMBL" id="KAK3003055.1"/>
    </source>
</evidence>
<name>A0AA88V715_9ASTE</name>
<dbReference type="InterPro" id="IPR032675">
    <property type="entry name" value="LRR_dom_sf"/>
</dbReference>
<gene>
    <name evidence="1" type="ORF">RJ639_018016</name>
</gene>
<proteinExistence type="predicted"/>
<sequence length="103" mass="11874">MEPDSKEMWLHKSVVPSPLLESINISGWANPKFLPWGLLQSFTSLERLEIEDCPKFRSLSRGLLPTLSSLVIKECPLLQRRCSKEKRDYWPLIANIPQRGIGR</sequence>
<dbReference type="SUPFAM" id="SSF52058">
    <property type="entry name" value="L domain-like"/>
    <property type="match status" value="1"/>
</dbReference>
<comment type="caution">
    <text evidence="1">The sequence shown here is derived from an EMBL/GenBank/DDBJ whole genome shotgun (WGS) entry which is preliminary data.</text>
</comment>
<dbReference type="EMBL" id="JAVXUP010002479">
    <property type="protein sequence ID" value="KAK3003055.1"/>
    <property type="molecule type" value="Genomic_DNA"/>
</dbReference>
<keyword evidence="2" id="KW-1185">Reference proteome</keyword>
<evidence type="ECO:0000313" key="2">
    <source>
        <dbReference type="Proteomes" id="UP001188597"/>
    </source>
</evidence>
<protein>
    <recommendedName>
        <fullName evidence="3">CC-NBS-LRR protein</fullName>
    </recommendedName>
</protein>
<reference evidence="1" key="1">
    <citation type="submission" date="2022-12" db="EMBL/GenBank/DDBJ databases">
        <title>Draft genome assemblies for two species of Escallonia (Escalloniales).</title>
        <authorList>
            <person name="Chanderbali A."/>
            <person name="Dervinis C."/>
            <person name="Anghel I."/>
            <person name="Soltis D."/>
            <person name="Soltis P."/>
            <person name="Zapata F."/>
        </authorList>
    </citation>
    <scope>NUCLEOTIDE SEQUENCE</scope>
    <source>
        <strain evidence="1">UCBG64.0493</strain>
        <tissue evidence="1">Leaf</tissue>
    </source>
</reference>
<accession>A0AA88V715</accession>
<dbReference type="AlphaFoldDB" id="A0AA88V715"/>
<evidence type="ECO:0008006" key="3">
    <source>
        <dbReference type="Google" id="ProtNLM"/>
    </source>
</evidence>
<organism evidence="1 2">
    <name type="scientific">Escallonia herrerae</name>
    <dbReference type="NCBI Taxonomy" id="1293975"/>
    <lineage>
        <taxon>Eukaryota</taxon>
        <taxon>Viridiplantae</taxon>
        <taxon>Streptophyta</taxon>
        <taxon>Embryophyta</taxon>
        <taxon>Tracheophyta</taxon>
        <taxon>Spermatophyta</taxon>
        <taxon>Magnoliopsida</taxon>
        <taxon>eudicotyledons</taxon>
        <taxon>Gunneridae</taxon>
        <taxon>Pentapetalae</taxon>
        <taxon>asterids</taxon>
        <taxon>campanulids</taxon>
        <taxon>Escalloniales</taxon>
        <taxon>Escalloniaceae</taxon>
        <taxon>Escallonia</taxon>
    </lineage>
</organism>
<dbReference type="Gene3D" id="3.80.10.10">
    <property type="entry name" value="Ribonuclease Inhibitor"/>
    <property type="match status" value="1"/>
</dbReference>